<evidence type="ECO:0000256" key="4">
    <source>
        <dbReference type="ARBA" id="ARBA00022692"/>
    </source>
</evidence>
<feature type="transmembrane region" description="Helical" evidence="11">
    <location>
        <begin position="54"/>
        <end position="74"/>
    </location>
</feature>
<dbReference type="PANTHER" id="PTHR43221:SF2">
    <property type="entry name" value="PROTEASE HTPX HOMOLOG"/>
    <property type="match status" value="1"/>
</dbReference>
<keyword evidence="8 11" id="KW-1133">Transmembrane helix</keyword>
<dbReference type="Proteomes" id="UP001501523">
    <property type="component" value="Unassembled WGS sequence"/>
</dbReference>
<keyword evidence="5" id="KW-0479">Metal-binding</keyword>
<dbReference type="RefSeq" id="WP_343791843.1">
    <property type="nucleotide sequence ID" value="NZ_BAAAEU010000023.1"/>
</dbReference>
<dbReference type="CDD" id="cd07340">
    <property type="entry name" value="M48B_Htpx_like"/>
    <property type="match status" value="1"/>
</dbReference>
<evidence type="ECO:0000256" key="9">
    <source>
        <dbReference type="ARBA" id="ARBA00023049"/>
    </source>
</evidence>
<feature type="transmembrane region" description="Helical" evidence="11">
    <location>
        <begin position="218"/>
        <end position="238"/>
    </location>
</feature>
<evidence type="ECO:0000259" key="12">
    <source>
        <dbReference type="Pfam" id="PF01435"/>
    </source>
</evidence>
<dbReference type="InterPro" id="IPR001915">
    <property type="entry name" value="Peptidase_M48"/>
</dbReference>
<evidence type="ECO:0000256" key="10">
    <source>
        <dbReference type="ARBA" id="ARBA00023136"/>
    </source>
</evidence>
<evidence type="ECO:0000256" key="3">
    <source>
        <dbReference type="ARBA" id="ARBA00022670"/>
    </source>
</evidence>
<keyword evidence="9" id="KW-0482">Metalloprotease</keyword>
<evidence type="ECO:0000313" key="14">
    <source>
        <dbReference type="Proteomes" id="UP001501523"/>
    </source>
</evidence>
<dbReference type="InterPro" id="IPR050083">
    <property type="entry name" value="HtpX_protease"/>
</dbReference>
<organism evidence="13 14">
    <name type="scientific">Dokdonella soli</name>
    <dbReference type="NCBI Taxonomy" id="529810"/>
    <lineage>
        <taxon>Bacteria</taxon>
        <taxon>Pseudomonadati</taxon>
        <taxon>Pseudomonadota</taxon>
        <taxon>Gammaproteobacteria</taxon>
        <taxon>Lysobacterales</taxon>
        <taxon>Rhodanobacteraceae</taxon>
        <taxon>Dokdonella</taxon>
    </lineage>
</organism>
<comment type="cofactor">
    <cofactor evidence="1">
        <name>Zn(2+)</name>
        <dbReference type="ChEBI" id="CHEBI:29105"/>
    </cofactor>
</comment>
<protein>
    <submittedName>
        <fullName evidence="13">M48 family metallopeptidase</fullName>
    </submittedName>
</protein>
<evidence type="ECO:0000256" key="8">
    <source>
        <dbReference type="ARBA" id="ARBA00022989"/>
    </source>
</evidence>
<comment type="caution">
    <text evidence="13">The sequence shown here is derived from an EMBL/GenBank/DDBJ whole genome shotgun (WGS) entry which is preliminary data.</text>
</comment>
<evidence type="ECO:0000256" key="5">
    <source>
        <dbReference type="ARBA" id="ARBA00022723"/>
    </source>
</evidence>
<accession>A0ABN1IP96</accession>
<dbReference type="Gene3D" id="3.30.2010.10">
    <property type="entry name" value="Metalloproteases ('zincins'), catalytic domain"/>
    <property type="match status" value="1"/>
</dbReference>
<keyword evidence="14" id="KW-1185">Reference proteome</keyword>
<evidence type="ECO:0000256" key="1">
    <source>
        <dbReference type="ARBA" id="ARBA00001947"/>
    </source>
</evidence>
<feature type="domain" description="Peptidase M48" evidence="12">
    <location>
        <begin position="105"/>
        <end position="317"/>
    </location>
</feature>
<evidence type="ECO:0000313" key="13">
    <source>
        <dbReference type="EMBL" id="GAA0718541.1"/>
    </source>
</evidence>
<reference evidence="13 14" key="1">
    <citation type="journal article" date="2019" name="Int. J. Syst. Evol. Microbiol.">
        <title>The Global Catalogue of Microorganisms (GCM) 10K type strain sequencing project: providing services to taxonomists for standard genome sequencing and annotation.</title>
        <authorList>
            <consortium name="The Broad Institute Genomics Platform"/>
            <consortium name="The Broad Institute Genome Sequencing Center for Infectious Disease"/>
            <person name="Wu L."/>
            <person name="Ma J."/>
        </authorList>
    </citation>
    <scope>NUCLEOTIDE SEQUENCE [LARGE SCALE GENOMIC DNA]</scope>
    <source>
        <strain evidence="13 14">JCM 15421</strain>
    </source>
</reference>
<gene>
    <name evidence="13" type="ORF">GCM10009105_26180</name>
</gene>
<evidence type="ECO:0000256" key="2">
    <source>
        <dbReference type="ARBA" id="ARBA00022475"/>
    </source>
</evidence>
<keyword evidence="3" id="KW-0645">Protease</keyword>
<keyword evidence="4 11" id="KW-0812">Transmembrane</keyword>
<evidence type="ECO:0000256" key="11">
    <source>
        <dbReference type="SAM" id="Phobius"/>
    </source>
</evidence>
<feature type="transmembrane region" description="Helical" evidence="11">
    <location>
        <begin position="181"/>
        <end position="198"/>
    </location>
</feature>
<dbReference type="Pfam" id="PF01435">
    <property type="entry name" value="Peptidase_M48"/>
    <property type="match status" value="1"/>
</dbReference>
<keyword evidence="2" id="KW-1003">Cell membrane</keyword>
<keyword evidence="10 11" id="KW-0472">Membrane</keyword>
<feature type="transmembrane region" description="Helical" evidence="11">
    <location>
        <begin position="18"/>
        <end position="42"/>
    </location>
</feature>
<sequence>MNFFAHQDQARRQTRRMLLLFALAVIAIVAAVDFVLVVALGLGDARHTNGQGSWGGLFVVSVFVLIVIGLGSLYRIATLRGGGAVVARELGGMPVPTDTGNFAYRRLRNVVEEIAIAAGVPVPEIFVLEDEAGINAFASGYAPTDAAVTVTRGALDKLTREELQGVIGHEFSHILNGDMRLNIRLMGVVFGILVLATIGRKIAELSGRGRDRDSGGAVMFGLALLAVGYIGVVFARMIKASISRQREFLADASAVQFTRQTEGIAGALKKIGGLAEGSKLASSDKEEVAHMLFGDGVGYSALFATHPPLDERIRRLDPSFHTEQFAAIATAWAQPTLVGEDGADRADVSIAGFAPAFATPSGRASTGAALPAADTQLRVSPKAVVRQVGNPGNDDRAAARSLHAAIPEPLRQAAWQAGQAMPLVFALLLNVEADTRARQLDRVVAHYDAGTRALVEALAAQLADLHPMQRLPLAALAFPALRRRPRPQLTTFMIVLRELIDADGRVTLEEYCLATLIRVQVMEALNPAATQVIGRTRLPEVAAELKDLLAIVAQYGHDDSAPAQRAYALGLHAVLPDAAITYAPPSEWALALDRALPRLDLLAPAGKELVVGALTLAISADGIVSVAESELLRTVCAALHCPLPPLLQRFA</sequence>
<evidence type="ECO:0000256" key="7">
    <source>
        <dbReference type="ARBA" id="ARBA00022833"/>
    </source>
</evidence>
<dbReference type="InterPro" id="IPR029024">
    <property type="entry name" value="TerB-like"/>
</dbReference>
<keyword evidence="6" id="KW-0378">Hydrolase</keyword>
<dbReference type="PANTHER" id="PTHR43221">
    <property type="entry name" value="PROTEASE HTPX"/>
    <property type="match status" value="1"/>
</dbReference>
<evidence type="ECO:0000256" key="6">
    <source>
        <dbReference type="ARBA" id="ARBA00022801"/>
    </source>
</evidence>
<keyword evidence="7" id="KW-0862">Zinc</keyword>
<name>A0ABN1IP96_9GAMM</name>
<dbReference type="EMBL" id="BAAAEU010000023">
    <property type="protein sequence ID" value="GAA0718541.1"/>
    <property type="molecule type" value="Genomic_DNA"/>
</dbReference>
<proteinExistence type="predicted"/>
<dbReference type="SUPFAM" id="SSF158682">
    <property type="entry name" value="TerB-like"/>
    <property type="match status" value="1"/>
</dbReference>